<dbReference type="AlphaFoldDB" id="A0A6J4J1R8"/>
<feature type="non-terminal residue" evidence="2">
    <location>
        <position position="139"/>
    </location>
</feature>
<evidence type="ECO:0000256" key="1">
    <source>
        <dbReference type="SAM" id="MobiDB-lite"/>
    </source>
</evidence>
<feature type="non-terminal residue" evidence="2">
    <location>
        <position position="1"/>
    </location>
</feature>
<feature type="region of interest" description="Disordered" evidence="1">
    <location>
        <begin position="1"/>
        <end position="102"/>
    </location>
</feature>
<gene>
    <name evidence="2" type="ORF">AVDCRST_MAG54-2651</name>
</gene>
<organism evidence="2">
    <name type="scientific">uncultured Actinomycetospora sp</name>
    <dbReference type="NCBI Taxonomy" id="1135996"/>
    <lineage>
        <taxon>Bacteria</taxon>
        <taxon>Bacillati</taxon>
        <taxon>Actinomycetota</taxon>
        <taxon>Actinomycetes</taxon>
        <taxon>Pseudonocardiales</taxon>
        <taxon>Pseudonocardiaceae</taxon>
        <taxon>Actinomycetospora</taxon>
        <taxon>environmental samples</taxon>
    </lineage>
</organism>
<sequence>GTSRPTVPGHGQGRAPSLTRQGQHRAAPERGSARAGLRRPGPGHEAPAQPRRDGAGRTQGLGARRGSPSRLPRRHQEEAQPADDGYRQPAAGRYLDQHTGGRRTVKGYREYVDKHVGPFIGKSKVGSIDAEILDSLYAV</sequence>
<evidence type="ECO:0000313" key="2">
    <source>
        <dbReference type="EMBL" id="CAA9264660.1"/>
    </source>
</evidence>
<proteinExistence type="predicted"/>
<name>A0A6J4J1R8_9PSEU</name>
<reference evidence="2" key="1">
    <citation type="submission" date="2020-02" db="EMBL/GenBank/DDBJ databases">
        <authorList>
            <person name="Meier V. D."/>
        </authorList>
    </citation>
    <scope>NUCLEOTIDE SEQUENCE</scope>
    <source>
        <strain evidence="2">AVDCRST_MAG54</strain>
    </source>
</reference>
<protein>
    <submittedName>
        <fullName evidence="2">Uncharacterized protein</fullName>
    </submittedName>
</protein>
<dbReference type="EMBL" id="CADCTH010000339">
    <property type="protein sequence ID" value="CAA9264660.1"/>
    <property type="molecule type" value="Genomic_DNA"/>
</dbReference>
<accession>A0A6J4J1R8</accession>